<evidence type="ECO:0000256" key="1">
    <source>
        <dbReference type="ARBA" id="ARBA00004370"/>
    </source>
</evidence>
<keyword evidence="6" id="KW-1133">Transmembrane helix</keyword>
<dbReference type="VEuPathDB" id="MicrosporidiaDB:SLOPH_2169"/>
<evidence type="ECO:0000256" key="9">
    <source>
        <dbReference type="SAM" id="SignalP"/>
    </source>
</evidence>
<dbReference type="Pfam" id="PF12799">
    <property type="entry name" value="LRR_4"/>
    <property type="match status" value="1"/>
</dbReference>
<evidence type="ECO:0000256" key="5">
    <source>
        <dbReference type="ARBA" id="ARBA00022737"/>
    </source>
</evidence>
<evidence type="ECO:0000256" key="8">
    <source>
        <dbReference type="ARBA" id="ARBA00023180"/>
    </source>
</evidence>
<evidence type="ECO:0000256" key="3">
    <source>
        <dbReference type="ARBA" id="ARBA00022692"/>
    </source>
</evidence>
<dbReference type="FunCoup" id="S7XIE7">
    <property type="interactions" value="158"/>
</dbReference>
<keyword evidence="2" id="KW-0433">Leucine-rich repeat</keyword>
<dbReference type="AlphaFoldDB" id="S7XIE7"/>
<dbReference type="InterPro" id="IPR032675">
    <property type="entry name" value="LRR_dom_sf"/>
</dbReference>
<feature type="domain" description="Disease resistance R13L4/SHOC-2-like LRR" evidence="10">
    <location>
        <begin position="267"/>
        <end position="456"/>
    </location>
</feature>
<dbReference type="EMBL" id="ATCN01000562">
    <property type="protein sequence ID" value="EPR78799.1"/>
    <property type="molecule type" value="Genomic_DNA"/>
</dbReference>
<dbReference type="SUPFAM" id="SSF52058">
    <property type="entry name" value="L domain-like"/>
    <property type="match status" value="2"/>
</dbReference>
<protein>
    <submittedName>
        <fullName evidence="11">Leucine rich repeat protein</fullName>
    </submittedName>
</protein>
<dbReference type="PANTHER" id="PTHR48063">
    <property type="entry name" value="LRR RECEPTOR-LIKE KINASE"/>
    <property type="match status" value="1"/>
</dbReference>
<gene>
    <name evidence="11" type="ORF">SLOPH_2169</name>
</gene>
<evidence type="ECO:0000256" key="4">
    <source>
        <dbReference type="ARBA" id="ARBA00022729"/>
    </source>
</evidence>
<name>S7XIE7_SPRLO</name>
<evidence type="ECO:0000256" key="7">
    <source>
        <dbReference type="ARBA" id="ARBA00023136"/>
    </source>
</evidence>
<evidence type="ECO:0000313" key="12">
    <source>
        <dbReference type="Proteomes" id="UP000014978"/>
    </source>
</evidence>
<keyword evidence="3" id="KW-0812">Transmembrane</keyword>
<feature type="chain" id="PRO_5004559436" evidence="9">
    <location>
        <begin position="18"/>
        <end position="484"/>
    </location>
</feature>
<comment type="subcellular location">
    <subcellularLocation>
        <location evidence="1">Membrane</location>
    </subcellularLocation>
</comment>
<dbReference type="InterPro" id="IPR046956">
    <property type="entry name" value="RLP23-like"/>
</dbReference>
<reference evidence="12" key="1">
    <citation type="journal article" date="2013" name="PLoS Genet.">
        <title>The genome of Spraguea lophii and the basis of host-microsporidian interactions.</title>
        <authorList>
            <person name="Campbell S.E."/>
            <person name="Williams T.A."/>
            <person name="Yousuf A."/>
            <person name="Soanes D.M."/>
            <person name="Paszkiewicz K.H."/>
            <person name="Williams B.A.P."/>
        </authorList>
    </citation>
    <scope>NUCLEOTIDE SEQUENCE [LARGE SCALE GENOMIC DNA]</scope>
    <source>
        <strain evidence="12">42_110</strain>
    </source>
</reference>
<evidence type="ECO:0000313" key="11">
    <source>
        <dbReference type="EMBL" id="EPR78799.1"/>
    </source>
</evidence>
<feature type="signal peptide" evidence="9">
    <location>
        <begin position="1"/>
        <end position="17"/>
    </location>
</feature>
<dbReference type="GO" id="GO:0016020">
    <property type="term" value="C:membrane"/>
    <property type="evidence" value="ECO:0007669"/>
    <property type="project" value="UniProtKB-SubCell"/>
</dbReference>
<keyword evidence="4 9" id="KW-0732">Signal</keyword>
<dbReference type="InterPro" id="IPR055414">
    <property type="entry name" value="LRR_R13L4/SHOC2-like"/>
</dbReference>
<accession>S7XIE7</accession>
<dbReference type="Pfam" id="PF23598">
    <property type="entry name" value="LRR_14"/>
    <property type="match status" value="1"/>
</dbReference>
<comment type="caution">
    <text evidence="11">The sequence shown here is derived from an EMBL/GenBank/DDBJ whole genome shotgun (WGS) entry which is preliminary data.</text>
</comment>
<dbReference type="InParanoid" id="S7XIE7"/>
<dbReference type="Pfam" id="PF13855">
    <property type="entry name" value="LRR_8"/>
    <property type="match status" value="1"/>
</dbReference>
<keyword evidence="12" id="KW-1185">Reference proteome</keyword>
<dbReference type="Proteomes" id="UP000014978">
    <property type="component" value="Unassembled WGS sequence"/>
</dbReference>
<sequence>MIILYIFFPLFLTSIDHKSNIEEGLNVEIDSNAKIIDLKNKKIKKLPNKLKTCSEVKILDLEENRLTNECFDIIMELKQLKRLTLVDNMINKIPYTFCYMNDLSFLDLGYNCFKKIPKSFKTMNIKFLKLDGISRNSRDKEISYSEKIDILKIVFSMKNLITLSFRNNRTGNIEMDLNINNNVRNLDLRNNNISEVPSFILNFKRLKYIDLTNNKIMTIIPLNSLKELKHVRIEDNIISNILPGTFHSLEELRISLAPETSFPLLNINKKQALKTLKVVKTEILPEFAQEIFKVHTIQSLTLSSCEYGNMMKGIEQMTDLQKLEIYWKNEKIFSSTFSCLENLQSLSIFSLKPYYDIKPSFYDNLKNITTLKNLEIDLQSSSYLRIPPIFNIIGLERLIIAGYKIDDLKDFLKLKNLKYLEIRKIKITTITKEDIINLYKIDTTYLLLISNEKIEGNIKEEIRKRRETDGLKEKNKMVVIISKY</sequence>
<keyword evidence="5" id="KW-0677">Repeat</keyword>
<dbReference type="HOGENOM" id="CLU_612769_0_0_1"/>
<dbReference type="STRING" id="1358809.S7XIE7"/>
<dbReference type="PROSITE" id="PS51450">
    <property type="entry name" value="LRR"/>
    <property type="match status" value="2"/>
</dbReference>
<evidence type="ECO:0000259" key="10">
    <source>
        <dbReference type="Pfam" id="PF23598"/>
    </source>
</evidence>
<keyword evidence="7" id="KW-0472">Membrane</keyword>
<dbReference type="InterPro" id="IPR001611">
    <property type="entry name" value="Leu-rich_rpt"/>
</dbReference>
<keyword evidence="8" id="KW-0325">Glycoprotein</keyword>
<evidence type="ECO:0000256" key="2">
    <source>
        <dbReference type="ARBA" id="ARBA00022614"/>
    </source>
</evidence>
<dbReference type="Gene3D" id="3.80.10.10">
    <property type="entry name" value="Ribonuclease Inhibitor"/>
    <property type="match status" value="3"/>
</dbReference>
<dbReference type="InterPro" id="IPR025875">
    <property type="entry name" value="Leu-rich_rpt_4"/>
</dbReference>
<dbReference type="OrthoDB" id="660555at2759"/>
<evidence type="ECO:0000256" key="6">
    <source>
        <dbReference type="ARBA" id="ARBA00022989"/>
    </source>
</evidence>
<proteinExistence type="predicted"/>
<organism evidence="11 12">
    <name type="scientific">Spraguea lophii (strain 42_110)</name>
    <name type="common">Microsporidian parasite</name>
    <dbReference type="NCBI Taxonomy" id="1358809"/>
    <lineage>
        <taxon>Eukaryota</taxon>
        <taxon>Fungi</taxon>
        <taxon>Fungi incertae sedis</taxon>
        <taxon>Microsporidia</taxon>
        <taxon>Spragueidae</taxon>
        <taxon>Spraguea</taxon>
    </lineage>
</organism>